<keyword evidence="1" id="KW-1133">Transmembrane helix</keyword>
<protein>
    <recommendedName>
        <fullName evidence="4">DUF3137 domain-containing protein</fullName>
    </recommendedName>
</protein>
<evidence type="ECO:0000313" key="2">
    <source>
        <dbReference type="EMBL" id="SEB44245.1"/>
    </source>
</evidence>
<proteinExistence type="predicted"/>
<name>A0A1H4JDU0_9HYPH</name>
<reference evidence="3" key="1">
    <citation type="submission" date="2016-10" db="EMBL/GenBank/DDBJ databases">
        <authorList>
            <person name="Varghese N."/>
            <person name="Submissions S."/>
        </authorList>
    </citation>
    <scope>NUCLEOTIDE SEQUENCE [LARGE SCALE GENOMIC DNA]</scope>
    <source>
        <strain evidence="3">ES.061</strain>
    </source>
</reference>
<dbReference type="RefSeq" id="WP_090327590.1">
    <property type="nucleotide sequence ID" value="NZ_FNSL01000001.1"/>
</dbReference>
<organism evidence="2 3">
    <name type="scientific">Nitratireductor aquibiodomus</name>
    <dbReference type="NCBI Taxonomy" id="204799"/>
    <lineage>
        <taxon>Bacteria</taxon>
        <taxon>Pseudomonadati</taxon>
        <taxon>Pseudomonadota</taxon>
        <taxon>Alphaproteobacteria</taxon>
        <taxon>Hyphomicrobiales</taxon>
        <taxon>Phyllobacteriaceae</taxon>
        <taxon>Nitratireductor</taxon>
    </lineage>
</organism>
<dbReference type="EMBL" id="FNSL01000001">
    <property type="protein sequence ID" value="SEB44245.1"/>
    <property type="molecule type" value="Genomic_DNA"/>
</dbReference>
<dbReference type="Proteomes" id="UP000199064">
    <property type="component" value="Unassembled WGS sequence"/>
</dbReference>
<sequence>MSKRRHWDPFEDEISVETPDTSSIRNGVALPIWLKRLPLPVALLALIWTMVAGFAGNSFPFAPVAVTTLAFGAIFLVEMLENADGRRLARRVRIARDRGWSYTGRFLEWQIERTPVRDSEGQYERRSQRVKPPRLEKIEARIPELTKVRAGSFMGVRLDGEFWGDSREDSLPLWVAVGAMQMEAGLGMREMRRDARRGKGGYGQFFSMLGAYRIDRKTGIRAVIRPENIVNRGPLDRDIKTESIQFNERFHVSGRPMTKRDNRDVTQEVLQILTPATQATMLDLAARFHNLGFILEDDVLFFMAQDRLAGENASEGGIDRLLPGMLEEFEAAKLSIRRYVE</sequence>
<accession>A0A1H4JDU0</accession>
<feature type="transmembrane region" description="Helical" evidence="1">
    <location>
        <begin position="37"/>
        <end position="55"/>
    </location>
</feature>
<evidence type="ECO:0008006" key="4">
    <source>
        <dbReference type="Google" id="ProtNLM"/>
    </source>
</evidence>
<keyword evidence="1" id="KW-0472">Membrane</keyword>
<feature type="transmembrane region" description="Helical" evidence="1">
    <location>
        <begin position="61"/>
        <end position="80"/>
    </location>
</feature>
<keyword evidence="3" id="KW-1185">Reference proteome</keyword>
<gene>
    <name evidence="2" type="ORF">SAMN05216452_1270</name>
</gene>
<evidence type="ECO:0000313" key="3">
    <source>
        <dbReference type="Proteomes" id="UP000199064"/>
    </source>
</evidence>
<evidence type="ECO:0000256" key="1">
    <source>
        <dbReference type="SAM" id="Phobius"/>
    </source>
</evidence>
<dbReference type="AlphaFoldDB" id="A0A1H4JDU0"/>
<keyword evidence="1" id="KW-0812">Transmembrane</keyword>